<name>A0A0X8JF04_ACTRD</name>
<feature type="compositionally biased region" description="Basic and acidic residues" evidence="1">
    <location>
        <begin position="10"/>
        <end position="20"/>
    </location>
</feature>
<dbReference type="Gene3D" id="3.40.30.10">
    <property type="entry name" value="Glutaredoxin"/>
    <property type="match status" value="1"/>
</dbReference>
<dbReference type="STRING" id="111015.AXF14_06115"/>
<dbReference type="AlphaFoldDB" id="A0A0X8JF04"/>
<dbReference type="KEGG" id="ard:AXF14_06115"/>
<dbReference type="InterPro" id="IPR050553">
    <property type="entry name" value="Thioredoxin_ResA/DsbE_sf"/>
</dbReference>
<dbReference type="PROSITE" id="PS51352">
    <property type="entry name" value="THIOREDOXIN_2"/>
    <property type="match status" value="1"/>
</dbReference>
<evidence type="ECO:0000313" key="5">
    <source>
        <dbReference type="Proteomes" id="UP000065220"/>
    </source>
</evidence>
<gene>
    <name evidence="4" type="ORF">AXF14_06115</name>
</gene>
<dbReference type="GO" id="GO:0016209">
    <property type="term" value="F:antioxidant activity"/>
    <property type="evidence" value="ECO:0007669"/>
    <property type="project" value="InterPro"/>
</dbReference>
<organism evidence="4 5">
    <name type="scientific">Actinomyces radicidentis</name>
    <dbReference type="NCBI Taxonomy" id="111015"/>
    <lineage>
        <taxon>Bacteria</taxon>
        <taxon>Bacillati</taxon>
        <taxon>Actinomycetota</taxon>
        <taxon>Actinomycetes</taxon>
        <taxon>Actinomycetales</taxon>
        <taxon>Actinomycetaceae</taxon>
        <taxon>Actinomyces</taxon>
    </lineage>
</organism>
<dbReference type="InterPro" id="IPR036249">
    <property type="entry name" value="Thioredoxin-like_sf"/>
</dbReference>
<accession>A0A0X8JF04</accession>
<evidence type="ECO:0000256" key="1">
    <source>
        <dbReference type="SAM" id="MobiDB-lite"/>
    </source>
</evidence>
<feature type="domain" description="Thioredoxin" evidence="3">
    <location>
        <begin position="95"/>
        <end position="234"/>
    </location>
</feature>
<dbReference type="EMBL" id="CP014228">
    <property type="protein sequence ID" value="AMD87238.1"/>
    <property type="molecule type" value="Genomic_DNA"/>
</dbReference>
<evidence type="ECO:0000259" key="3">
    <source>
        <dbReference type="PROSITE" id="PS51352"/>
    </source>
</evidence>
<feature type="transmembrane region" description="Helical" evidence="2">
    <location>
        <begin position="47"/>
        <end position="68"/>
    </location>
</feature>
<evidence type="ECO:0000256" key="2">
    <source>
        <dbReference type="SAM" id="Phobius"/>
    </source>
</evidence>
<evidence type="ECO:0000313" key="4">
    <source>
        <dbReference type="EMBL" id="AMD87238.1"/>
    </source>
</evidence>
<reference evidence="5" key="1">
    <citation type="submission" date="2016-02" db="EMBL/GenBank/DDBJ databases">
        <authorList>
            <person name="Holder M.E."/>
            <person name="Ajami N.J."/>
            <person name="Petrosino J.F."/>
        </authorList>
    </citation>
    <scope>NUCLEOTIDE SEQUENCE [LARGE SCALE GENOMIC DNA]</scope>
    <source>
        <strain evidence="5">CCUG 36733</strain>
    </source>
</reference>
<dbReference type="Proteomes" id="UP000065220">
    <property type="component" value="Chromosome"/>
</dbReference>
<sequence length="234" mass="24541">MTEFLEPEEVETKEHPEDAAGTRGARRSPRSAADEPAWRARLRRSSFGQLAVISVTAFAIAVAAWWVVRPEDATDTQVSAGAVSQVQVEGAQKAPAVGQTAPGFTATDLKGEPVDLEAVTSSGKPVWLVFAATWCTGCRTEMPDVEAAAAEHPDVDVVVVYVGEGTQTVSSYAERMGLTTTQVADSTQTVSAAYGVMGLPTHYFIGTDRTVAATRVGVLGPDTISSELASINAG</sequence>
<dbReference type="PANTHER" id="PTHR42852">
    <property type="entry name" value="THIOL:DISULFIDE INTERCHANGE PROTEIN DSBE"/>
    <property type="match status" value="1"/>
</dbReference>
<dbReference type="SUPFAM" id="SSF52833">
    <property type="entry name" value="Thioredoxin-like"/>
    <property type="match status" value="1"/>
</dbReference>
<dbReference type="Pfam" id="PF00578">
    <property type="entry name" value="AhpC-TSA"/>
    <property type="match status" value="1"/>
</dbReference>
<dbReference type="GO" id="GO:0016491">
    <property type="term" value="F:oxidoreductase activity"/>
    <property type="evidence" value="ECO:0007669"/>
    <property type="project" value="InterPro"/>
</dbReference>
<dbReference type="CDD" id="cd02966">
    <property type="entry name" value="TlpA_like_family"/>
    <property type="match status" value="1"/>
</dbReference>
<protein>
    <submittedName>
        <fullName evidence="4">Disulfide bond formation protein DsbE</fullName>
    </submittedName>
</protein>
<keyword evidence="2" id="KW-0472">Membrane</keyword>
<keyword evidence="2" id="KW-0812">Transmembrane</keyword>
<dbReference type="PANTHER" id="PTHR42852:SF17">
    <property type="entry name" value="THIOREDOXIN-LIKE PROTEIN HI_1115"/>
    <property type="match status" value="1"/>
</dbReference>
<feature type="region of interest" description="Disordered" evidence="1">
    <location>
        <begin position="1"/>
        <end position="36"/>
    </location>
</feature>
<keyword evidence="2" id="KW-1133">Transmembrane helix</keyword>
<dbReference type="InterPro" id="IPR013766">
    <property type="entry name" value="Thioredoxin_domain"/>
</dbReference>
<proteinExistence type="predicted"/>
<dbReference type="OrthoDB" id="9790194at2"/>
<dbReference type="InterPro" id="IPR000866">
    <property type="entry name" value="AhpC/TSA"/>
</dbReference>
<keyword evidence="5" id="KW-1185">Reference proteome</keyword>